<sequence length="426" mass="47887">MCKQGTEWNVKGKNPKTISRTHLQPEAKLWNTFVKWNLMPTSHNQTIDHTRLVLIKAIITRYKYTVEKSGWTRKEYMRKMEIADAKPIQMVMPTPLASEQAEPSAPVGAQPSPAATPQATPATNPAPTPAATPATPDSRQLQFMEETKVFHTSFINFLCFQFPNVAAFFTAHPTTTQPTNFSTATQPKSTSKQSEGAGNTEKVNLSSDDENDIFDRHTSMEHHGSICPTPRMAYIPESSTAQKRKEPAHADGEVTPLPTATNIDTARRRAKTPAGRIMISDPSSSPEVAEQPPTNKQRRYHVMTADSDDDSSAGCKGAVLGLHHMVKKKLHFEERMIQGFRETMWAQLLSAPRSAWQKIEYLSRHLPRQAKKAQKGMRFNQHIFLSIPRLRVCLNKAEKTSRAGSQAHAHKVYLEYKFQSLEVQLY</sequence>
<organism evidence="2 3">
    <name type="scientific">Hibiscus sabdariffa</name>
    <name type="common">roselle</name>
    <dbReference type="NCBI Taxonomy" id="183260"/>
    <lineage>
        <taxon>Eukaryota</taxon>
        <taxon>Viridiplantae</taxon>
        <taxon>Streptophyta</taxon>
        <taxon>Embryophyta</taxon>
        <taxon>Tracheophyta</taxon>
        <taxon>Spermatophyta</taxon>
        <taxon>Magnoliopsida</taxon>
        <taxon>eudicotyledons</taxon>
        <taxon>Gunneridae</taxon>
        <taxon>Pentapetalae</taxon>
        <taxon>rosids</taxon>
        <taxon>malvids</taxon>
        <taxon>Malvales</taxon>
        <taxon>Malvaceae</taxon>
        <taxon>Malvoideae</taxon>
        <taxon>Hibiscus</taxon>
    </lineage>
</organism>
<gene>
    <name evidence="2" type="ORF">V6N12_012816</name>
</gene>
<keyword evidence="3" id="KW-1185">Reference proteome</keyword>
<accession>A0ABR2EHU0</accession>
<protein>
    <submittedName>
        <fullName evidence="2">Uncharacterized protein</fullName>
    </submittedName>
</protein>
<evidence type="ECO:0000313" key="3">
    <source>
        <dbReference type="Proteomes" id="UP001472677"/>
    </source>
</evidence>
<evidence type="ECO:0000313" key="2">
    <source>
        <dbReference type="EMBL" id="KAK8560008.1"/>
    </source>
</evidence>
<feature type="region of interest" description="Disordered" evidence="1">
    <location>
        <begin position="96"/>
        <end position="137"/>
    </location>
</feature>
<feature type="region of interest" description="Disordered" evidence="1">
    <location>
        <begin position="238"/>
        <end position="296"/>
    </location>
</feature>
<feature type="region of interest" description="Disordered" evidence="1">
    <location>
        <begin position="177"/>
        <end position="207"/>
    </location>
</feature>
<reference evidence="2 3" key="1">
    <citation type="journal article" date="2024" name="G3 (Bethesda)">
        <title>Genome assembly of Hibiscus sabdariffa L. provides insights into metabolisms of medicinal natural products.</title>
        <authorList>
            <person name="Kim T."/>
        </authorList>
    </citation>
    <scope>NUCLEOTIDE SEQUENCE [LARGE SCALE GENOMIC DNA]</scope>
    <source>
        <strain evidence="2">TK-2024</strain>
        <tissue evidence="2">Old leaves</tissue>
    </source>
</reference>
<proteinExistence type="predicted"/>
<name>A0ABR2EHU0_9ROSI</name>
<feature type="compositionally biased region" description="Polar residues" evidence="1">
    <location>
        <begin position="177"/>
        <end position="206"/>
    </location>
</feature>
<feature type="compositionally biased region" description="Basic and acidic residues" evidence="1">
    <location>
        <begin position="243"/>
        <end position="252"/>
    </location>
</feature>
<dbReference type="Proteomes" id="UP001472677">
    <property type="component" value="Unassembled WGS sequence"/>
</dbReference>
<feature type="compositionally biased region" description="Low complexity" evidence="1">
    <location>
        <begin position="109"/>
        <end position="123"/>
    </location>
</feature>
<evidence type="ECO:0000256" key="1">
    <source>
        <dbReference type="SAM" id="MobiDB-lite"/>
    </source>
</evidence>
<comment type="caution">
    <text evidence="2">The sequence shown here is derived from an EMBL/GenBank/DDBJ whole genome shotgun (WGS) entry which is preliminary data.</text>
</comment>
<dbReference type="EMBL" id="JBBPBM010000014">
    <property type="protein sequence ID" value="KAK8560008.1"/>
    <property type="molecule type" value="Genomic_DNA"/>
</dbReference>